<keyword evidence="1" id="KW-0472">Membrane</keyword>
<dbReference type="EMBL" id="DWYZ01000130">
    <property type="protein sequence ID" value="HJB28461.1"/>
    <property type="molecule type" value="Genomic_DNA"/>
</dbReference>
<sequence length="208" mass="23887">MGKNSSKKKKIRKGEFGYFKAEKKRRLLITLALFVVPLFIFFSAWIYHGSRLTIWTVVATVGCLPACKSTVSLIMILMRRQMDEGLYQQIRSHEGELVMAYEMYMTFYEKSGYVDAIAVCGNDVVGYSSDPQTDAAFIGAEAQKILRKNGYKVHVKILKDLRPFLERLDSMNEHKDSLEEGIKFTPDERYPDLSRNELIKHTILAICL</sequence>
<reference evidence="2" key="1">
    <citation type="journal article" date="2021" name="PeerJ">
        <title>Extensive microbial diversity within the chicken gut microbiome revealed by metagenomics and culture.</title>
        <authorList>
            <person name="Gilroy R."/>
            <person name="Ravi A."/>
            <person name="Getino M."/>
            <person name="Pursley I."/>
            <person name="Horton D.L."/>
            <person name="Alikhan N.F."/>
            <person name="Baker D."/>
            <person name="Gharbi K."/>
            <person name="Hall N."/>
            <person name="Watson M."/>
            <person name="Adriaenssens E.M."/>
            <person name="Foster-Nyarko E."/>
            <person name="Jarju S."/>
            <person name="Secka A."/>
            <person name="Antonio M."/>
            <person name="Oren A."/>
            <person name="Chaudhuri R.R."/>
            <person name="La Ragione R."/>
            <person name="Hildebrand F."/>
            <person name="Pallen M.J."/>
        </authorList>
    </citation>
    <scope>NUCLEOTIDE SEQUENCE</scope>
    <source>
        <strain evidence="2">ChiSjej1B19-5720</strain>
    </source>
</reference>
<organism evidence="2 3">
    <name type="scientific">Candidatus Blautia faecavium</name>
    <dbReference type="NCBI Taxonomy" id="2838487"/>
    <lineage>
        <taxon>Bacteria</taxon>
        <taxon>Bacillati</taxon>
        <taxon>Bacillota</taxon>
        <taxon>Clostridia</taxon>
        <taxon>Lachnospirales</taxon>
        <taxon>Lachnospiraceae</taxon>
        <taxon>Blautia</taxon>
    </lineage>
</organism>
<feature type="transmembrane region" description="Helical" evidence="1">
    <location>
        <begin position="54"/>
        <end position="78"/>
    </location>
</feature>
<comment type="caution">
    <text evidence="2">The sequence shown here is derived from an EMBL/GenBank/DDBJ whole genome shotgun (WGS) entry which is preliminary data.</text>
</comment>
<name>A0A9D2LRV6_9FIRM</name>
<feature type="transmembrane region" description="Helical" evidence="1">
    <location>
        <begin position="27"/>
        <end position="48"/>
    </location>
</feature>
<proteinExistence type="predicted"/>
<evidence type="ECO:0000313" key="3">
    <source>
        <dbReference type="Proteomes" id="UP000823842"/>
    </source>
</evidence>
<gene>
    <name evidence="2" type="ORF">IAA06_06665</name>
</gene>
<evidence type="ECO:0000313" key="2">
    <source>
        <dbReference type="EMBL" id="HJB28461.1"/>
    </source>
</evidence>
<evidence type="ECO:0000256" key="1">
    <source>
        <dbReference type="SAM" id="Phobius"/>
    </source>
</evidence>
<dbReference type="AlphaFoldDB" id="A0A9D2LRV6"/>
<keyword evidence="1" id="KW-1133">Transmembrane helix</keyword>
<dbReference type="Proteomes" id="UP000823842">
    <property type="component" value="Unassembled WGS sequence"/>
</dbReference>
<reference evidence="2" key="2">
    <citation type="submission" date="2021-04" db="EMBL/GenBank/DDBJ databases">
        <authorList>
            <person name="Gilroy R."/>
        </authorList>
    </citation>
    <scope>NUCLEOTIDE SEQUENCE</scope>
    <source>
        <strain evidence="2">ChiSjej1B19-5720</strain>
    </source>
</reference>
<keyword evidence="1" id="KW-0812">Transmembrane</keyword>
<accession>A0A9D2LRV6</accession>
<protein>
    <submittedName>
        <fullName evidence="2">Uncharacterized protein</fullName>
    </submittedName>
</protein>